<dbReference type="SUPFAM" id="SSF54928">
    <property type="entry name" value="RNA-binding domain, RBD"/>
    <property type="match status" value="1"/>
</dbReference>
<dbReference type="InterPro" id="IPR000504">
    <property type="entry name" value="RRM_dom"/>
</dbReference>
<sequence length="345" mass="36173">MMFSPFGTIEELTILRDSDGKSRGCSFLKFPTRMQAQNAIAEMHNSTTMEGCPSPIVVKFADTEKEKLQKKMQQMVAIGGMGMNIGLGMGFPYFQHTNYNAACQQQTSSPSTSLQSGFNVIPGVTGPATVTPGTMGALVAASVLAAQQQQQHQAIQQSASTQNNILAVTGGLVNSNAVSAGGANNTSSMMGVQGVPGMTSIGMNMSGMGVGSLGTVGAGTLGMGIPGLGNVTSVGGNIQTGDALTQAYSGIQQYNGPEGANLFIYHLPQEFTDADLMQTFMPFGSVISAKVFIDKTTNLSKCFGFVSYDNPVSAQAAIQSMNGFQIGTKRLKVQLKRPKDANRPY</sequence>
<evidence type="ECO:0000256" key="2">
    <source>
        <dbReference type="ARBA" id="ARBA00022884"/>
    </source>
</evidence>
<evidence type="ECO:0000313" key="5">
    <source>
        <dbReference type="EMBL" id="KAJ7379118.1"/>
    </source>
</evidence>
<dbReference type="InterPro" id="IPR035979">
    <property type="entry name" value="RBD_domain_sf"/>
</dbReference>
<keyword evidence="1" id="KW-0677">Repeat</keyword>
<feature type="domain" description="RRM" evidence="4">
    <location>
        <begin position="260"/>
        <end position="338"/>
    </location>
</feature>
<reference evidence="5" key="1">
    <citation type="submission" date="2023-01" db="EMBL/GenBank/DDBJ databases">
        <title>Genome assembly of the deep-sea coral Lophelia pertusa.</title>
        <authorList>
            <person name="Herrera S."/>
            <person name="Cordes E."/>
        </authorList>
    </citation>
    <scope>NUCLEOTIDE SEQUENCE</scope>
    <source>
        <strain evidence="5">USNM1676648</strain>
        <tissue evidence="5">Polyp</tissue>
    </source>
</reference>
<keyword evidence="2 3" id="KW-0694">RNA-binding</keyword>
<proteinExistence type="predicted"/>
<dbReference type="Pfam" id="PF00076">
    <property type="entry name" value="RRM_1"/>
    <property type="match status" value="2"/>
</dbReference>
<evidence type="ECO:0000256" key="1">
    <source>
        <dbReference type="ARBA" id="ARBA00022737"/>
    </source>
</evidence>
<dbReference type="InterPro" id="IPR012677">
    <property type="entry name" value="Nucleotide-bd_a/b_plait_sf"/>
</dbReference>
<evidence type="ECO:0000313" key="6">
    <source>
        <dbReference type="Proteomes" id="UP001163046"/>
    </source>
</evidence>
<feature type="domain" description="RRM" evidence="4">
    <location>
        <begin position="1"/>
        <end position="63"/>
    </location>
</feature>
<dbReference type="EMBL" id="MU826359">
    <property type="protein sequence ID" value="KAJ7379118.1"/>
    <property type="molecule type" value="Genomic_DNA"/>
</dbReference>
<dbReference type="AlphaFoldDB" id="A0A9W9ZEB4"/>
<comment type="caution">
    <text evidence="5">The sequence shown here is derived from an EMBL/GenBank/DDBJ whole genome shotgun (WGS) entry which is preliminary data.</text>
</comment>
<dbReference type="Gene3D" id="3.30.70.330">
    <property type="match status" value="2"/>
</dbReference>
<evidence type="ECO:0000259" key="4">
    <source>
        <dbReference type="PROSITE" id="PS50102"/>
    </source>
</evidence>
<gene>
    <name evidence="5" type="ORF">OS493_017616</name>
</gene>
<dbReference type="OrthoDB" id="410044at2759"/>
<dbReference type="Proteomes" id="UP001163046">
    <property type="component" value="Unassembled WGS sequence"/>
</dbReference>
<dbReference type="PROSITE" id="PS50102">
    <property type="entry name" value="RRM"/>
    <property type="match status" value="2"/>
</dbReference>
<dbReference type="PANTHER" id="PTHR24012">
    <property type="entry name" value="RNA BINDING PROTEIN"/>
    <property type="match status" value="1"/>
</dbReference>
<keyword evidence="6" id="KW-1185">Reference proteome</keyword>
<organism evidence="5 6">
    <name type="scientific">Desmophyllum pertusum</name>
    <dbReference type="NCBI Taxonomy" id="174260"/>
    <lineage>
        <taxon>Eukaryota</taxon>
        <taxon>Metazoa</taxon>
        <taxon>Cnidaria</taxon>
        <taxon>Anthozoa</taxon>
        <taxon>Hexacorallia</taxon>
        <taxon>Scleractinia</taxon>
        <taxon>Caryophylliina</taxon>
        <taxon>Caryophylliidae</taxon>
        <taxon>Desmophyllum</taxon>
    </lineage>
</organism>
<dbReference type="FunFam" id="3.30.70.330:FF:000016">
    <property type="entry name" value="CUGBP Elav-like family member 1 isoform 2"/>
    <property type="match status" value="1"/>
</dbReference>
<name>A0A9W9ZEB4_9CNID</name>
<dbReference type="GO" id="GO:0003723">
    <property type="term" value="F:RNA binding"/>
    <property type="evidence" value="ECO:0007669"/>
    <property type="project" value="UniProtKB-UniRule"/>
</dbReference>
<dbReference type="SMART" id="SM00360">
    <property type="entry name" value="RRM"/>
    <property type="match status" value="2"/>
</dbReference>
<evidence type="ECO:0000256" key="3">
    <source>
        <dbReference type="PROSITE-ProRule" id="PRU00176"/>
    </source>
</evidence>
<protein>
    <recommendedName>
        <fullName evidence="4">RRM domain-containing protein</fullName>
    </recommendedName>
</protein>
<accession>A0A9W9ZEB4</accession>